<keyword evidence="1" id="KW-0812">Transmembrane</keyword>
<gene>
    <name evidence="2" type="ORF">GCM10008013_10110</name>
</gene>
<comment type="caution">
    <text evidence="2">The sequence shown here is derived from an EMBL/GenBank/DDBJ whole genome shotgun (WGS) entry which is preliminary data.</text>
</comment>
<accession>A0ABQ1Y8D8</accession>
<organism evidence="2 3">
    <name type="scientific">Paenibacillus segetis</name>
    <dbReference type="NCBI Taxonomy" id="1325360"/>
    <lineage>
        <taxon>Bacteria</taxon>
        <taxon>Bacillati</taxon>
        <taxon>Bacillota</taxon>
        <taxon>Bacilli</taxon>
        <taxon>Bacillales</taxon>
        <taxon>Paenibacillaceae</taxon>
        <taxon>Paenibacillus</taxon>
    </lineage>
</organism>
<dbReference type="EMBL" id="BMFT01000001">
    <property type="protein sequence ID" value="GGH15731.1"/>
    <property type="molecule type" value="Genomic_DNA"/>
</dbReference>
<keyword evidence="3" id="KW-1185">Reference proteome</keyword>
<evidence type="ECO:0008006" key="4">
    <source>
        <dbReference type="Google" id="ProtNLM"/>
    </source>
</evidence>
<proteinExistence type="predicted"/>
<sequence>MPHMLKTELRRTGIATTSIIAITFCIVLMMLWGRAYLLPHAYTYHEAEDAQGIKIHALVVKPESIELRAAERPLNEYHLYGMNGGFFYEDAVLSIAVNNDVPVKGAVREFGSGWFNAKYKRGTLVWDEVAGRFSIQVVSSADEIDVRDRGQYFAQGGVSMSLQDEANWSTTMEQEHLPAPDERRLRSGLVYDDSGLLWLIVTPTHCTAEEFRDAIQNTIAPGSKKEGIFLDGDGSSQLNSAEIKIRGDSRNLQQIIAIK</sequence>
<feature type="transmembrane region" description="Helical" evidence="1">
    <location>
        <begin position="12"/>
        <end position="32"/>
    </location>
</feature>
<keyword evidence="1" id="KW-1133">Transmembrane helix</keyword>
<dbReference type="Proteomes" id="UP000659344">
    <property type="component" value="Unassembled WGS sequence"/>
</dbReference>
<keyword evidence="1" id="KW-0472">Membrane</keyword>
<protein>
    <recommendedName>
        <fullName evidence="4">Phosphodiester glycosidase domain-containing protein</fullName>
    </recommendedName>
</protein>
<reference evidence="3" key="1">
    <citation type="journal article" date="2019" name="Int. J. Syst. Evol. Microbiol.">
        <title>The Global Catalogue of Microorganisms (GCM) 10K type strain sequencing project: providing services to taxonomists for standard genome sequencing and annotation.</title>
        <authorList>
            <consortium name="The Broad Institute Genomics Platform"/>
            <consortium name="The Broad Institute Genome Sequencing Center for Infectious Disease"/>
            <person name="Wu L."/>
            <person name="Ma J."/>
        </authorList>
    </citation>
    <scope>NUCLEOTIDE SEQUENCE [LARGE SCALE GENOMIC DNA]</scope>
    <source>
        <strain evidence="3">CGMCC 1.12769</strain>
    </source>
</reference>
<evidence type="ECO:0000313" key="2">
    <source>
        <dbReference type="EMBL" id="GGH15731.1"/>
    </source>
</evidence>
<evidence type="ECO:0000256" key="1">
    <source>
        <dbReference type="SAM" id="Phobius"/>
    </source>
</evidence>
<evidence type="ECO:0000313" key="3">
    <source>
        <dbReference type="Proteomes" id="UP000659344"/>
    </source>
</evidence>
<name>A0ABQ1Y8D8_9BACL</name>